<evidence type="ECO:0000256" key="5">
    <source>
        <dbReference type="ARBA" id="ARBA00023110"/>
    </source>
</evidence>
<keyword evidence="7 9" id="KW-0413">Isomerase</keyword>
<feature type="domain" description="PPIase FKBP-type" evidence="11">
    <location>
        <begin position="10"/>
        <end position="83"/>
    </location>
</feature>
<sequence length="163" mass="17523">MTDATAIANDHVVSFHYTLTNAEGETLDKSQGEPLAYLHGAGNIIPGLEKALEGKNVGDKFTVNVSAAEGYGEYNPDLVQEVPKQMFQGVENIEAGMQFQAQTDDGMQIVTVKAIEGENIIVDANFPLAGQDLTFEVEIVEIRDASAEELEHGHVHGAGGHHH</sequence>
<keyword evidence="4" id="KW-0963">Cytoplasm</keyword>
<comment type="catalytic activity">
    <reaction evidence="1 9 10">
        <text>[protein]-peptidylproline (omega=180) = [protein]-peptidylproline (omega=0)</text>
        <dbReference type="Rhea" id="RHEA:16237"/>
        <dbReference type="Rhea" id="RHEA-COMP:10747"/>
        <dbReference type="Rhea" id="RHEA-COMP:10748"/>
        <dbReference type="ChEBI" id="CHEBI:83833"/>
        <dbReference type="ChEBI" id="CHEBI:83834"/>
        <dbReference type="EC" id="5.2.1.8"/>
    </reaction>
</comment>
<evidence type="ECO:0000313" key="13">
    <source>
        <dbReference type="Proteomes" id="UP000294963"/>
    </source>
</evidence>
<dbReference type="EC" id="5.2.1.8" evidence="10"/>
<dbReference type="InterPro" id="IPR046357">
    <property type="entry name" value="PPIase_dom_sf"/>
</dbReference>
<dbReference type="OrthoDB" id="9808891at2"/>
<dbReference type="Proteomes" id="UP000294963">
    <property type="component" value="Unassembled WGS sequence"/>
</dbReference>
<evidence type="ECO:0000259" key="11">
    <source>
        <dbReference type="PROSITE" id="PS50059"/>
    </source>
</evidence>
<protein>
    <recommendedName>
        <fullName evidence="10">Peptidyl-prolyl cis-trans isomerase</fullName>
        <ecNumber evidence="10">5.2.1.8</ecNumber>
    </recommendedName>
</protein>
<comment type="function">
    <text evidence="8">Also involved in hydrogenase metallocenter assembly, probably by participating in the nickel insertion step. This function in hydrogenase biosynthesis requires chaperone activity and the presence of the metal-binding domain, but not PPIase activity.</text>
</comment>
<dbReference type="GO" id="GO:0042026">
    <property type="term" value="P:protein refolding"/>
    <property type="evidence" value="ECO:0007669"/>
    <property type="project" value="UniProtKB-ARBA"/>
</dbReference>
<name>A0A4R1XCG3_ACICA</name>
<evidence type="ECO:0000256" key="2">
    <source>
        <dbReference type="ARBA" id="ARBA00004496"/>
    </source>
</evidence>
<gene>
    <name evidence="12" type="ORF">EC844_1328</name>
</gene>
<evidence type="ECO:0000256" key="1">
    <source>
        <dbReference type="ARBA" id="ARBA00000971"/>
    </source>
</evidence>
<comment type="subcellular location">
    <subcellularLocation>
        <location evidence="2">Cytoplasm</location>
    </subcellularLocation>
</comment>
<dbReference type="PANTHER" id="PTHR47861">
    <property type="entry name" value="FKBP-TYPE PEPTIDYL-PROLYL CIS-TRANS ISOMERASE SLYD"/>
    <property type="match status" value="1"/>
</dbReference>
<evidence type="ECO:0000256" key="4">
    <source>
        <dbReference type="ARBA" id="ARBA00022490"/>
    </source>
</evidence>
<proteinExistence type="inferred from homology"/>
<evidence type="ECO:0000256" key="9">
    <source>
        <dbReference type="PROSITE-ProRule" id="PRU00277"/>
    </source>
</evidence>
<dbReference type="NCBIfam" id="NF008008">
    <property type="entry name" value="PRK10737.1"/>
    <property type="match status" value="1"/>
</dbReference>
<organism evidence="12 13">
    <name type="scientific">Acinetobacter calcoaceticus</name>
    <dbReference type="NCBI Taxonomy" id="471"/>
    <lineage>
        <taxon>Bacteria</taxon>
        <taxon>Pseudomonadati</taxon>
        <taxon>Pseudomonadota</taxon>
        <taxon>Gammaproteobacteria</taxon>
        <taxon>Moraxellales</taxon>
        <taxon>Moraxellaceae</taxon>
        <taxon>Acinetobacter</taxon>
        <taxon>Acinetobacter calcoaceticus/baumannii complex</taxon>
    </lineage>
</organism>
<dbReference type="InterPro" id="IPR001179">
    <property type="entry name" value="PPIase_FKBP_dom"/>
</dbReference>
<dbReference type="Pfam" id="PF00254">
    <property type="entry name" value="FKBP_C"/>
    <property type="match status" value="1"/>
</dbReference>
<comment type="caution">
    <text evidence="12">The sequence shown here is derived from an EMBL/GenBank/DDBJ whole genome shotgun (WGS) entry which is preliminary data.</text>
</comment>
<dbReference type="AlphaFoldDB" id="A0A4R1XCG3"/>
<evidence type="ECO:0000256" key="8">
    <source>
        <dbReference type="ARBA" id="ARBA00037071"/>
    </source>
</evidence>
<dbReference type="Gene3D" id="3.10.50.40">
    <property type="match status" value="1"/>
</dbReference>
<accession>A0A4R1XCG3</accession>
<evidence type="ECO:0000256" key="10">
    <source>
        <dbReference type="RuleBase" id="RU003915"/>
    </source>
</evidence>
<evidence type="ECO:0000256" key="3">
    <source>
        <dbReference type="ARBA" id="ARBA00006577"/>
    </source>
</evidence>
<comment type="similarity">
    <text evidence="3 10">Belongs to the FKBP-type PPIase family.</text>
</comment>
<keyword evidence="13" id="KW-1185">Reference proteome</keyword>
<dbReference type="SUPFAM" id="SSF54534">
    <property type="entry name" value="FKBP-like"/>
    <property type="match status" value="1"/>
</dbReference>
<evidence type="ECO:0000256" key="6">
    <source>
        <dbReference type="ARBA" id="ARBA00023186"/>
    </source>
</evidence>
<reference evidence="12 13" key="1">
    <citation type="submission" date="2019-03" db="EMBL/GenBank/DDBJ databases">
        <title>Genomic analyses of the natural microbiome of Caenorhabditis elegans.</title>
        <authorList>
            <person name="Samuel B."/>
        </authorList>
    </citation>
    <scope>NUCLEOTIDE SEQUENCE [LARGE SCALE GENOMIC DNA]</scope>
    <source>
        <strain evidence="12 13">JUb89</strain>
    </source>
</reference>
<dbReference type="PANTHER" id="PTHR47861:SF3">
    <property type="entry name" value="FKBP-TYPE PEPTIDYL-PROLYL CIS-TRANS ISOMERASE SLYD"/>
    <property type="match status" value="1"/>
</dbReference>
<evidence type="ECO:0000256" key="7">
    <source>
        <dbReference type="ARBA" id="ARBA00023235"/>
    </source>
</evidence>
<dbReference type="GO" id="GO:0003755">
    <property type="term" value="F:peptidyl-prolyl cis-trans isomerase activity"/>
    <property type="evidence" value="ECO:0007669"/>
    <property type="project" value="UniProtKB-UniRule"/>
</dbReference>
<evidence type="ECO:0000313" key="12">
    <source>
        <dbReference type="EMBL" id="TCM60481.1"/>
    </source>
</evidence>
<dbReference type="PROSITE" id="PS50059">
    <property type="entry name" value="FKBP_PPIASE"/>
    <property type="match status" value="1"/>
</dbReference>
<keyword evidence="6" id="KW-0143">Chaperone</keyword>
<dbReference type="GO" id="GO:0005737">
    <property type="term" value="C:cytoplasm"/>
    <property type="evidence" value="ECO:0007669"/>
    <property type="project" value="UniProtKB-SubCell"/>
</dbReference>
<keyword evidence="5 9" id="KW-0697">Rotamase</keyword>
<dbReference type="EMBL" id="SLVJ01000032">
    <property type="protein sequence ID" value="TCM60481.1"/>
    <property type="molecule type" value="Genomic_DNA"/>
</dbReference>